<feature type="domain" description="LarA-like N-terminal" evidence="1">
    <location>
        <begin position="7"/>
        <end position="212"/>
    </location>
</feature>
<protein>
    <submittedName>
        <fullName evidence="3">Nickel-dependent lactate racemase</fullName>
    </submittedName>
</protein>
<dbReference type="GeneID" id="41331754"/>
<dbReference type="Pfam" id="PF09861">
    <property type="entry name" value="Lar_N"/>
    <property type="match status" value="1"/>
</dbReference>
<dbReference type="AlphaFoldDB" id="A0A5B9DF95"/>
<evidence type="ECO:0000259" key="1">
    <source>
        <dbReference type="Pfam" id="PF09861"/>
    </source>
</evidence>
<dbReference type="KEGG" id="psyt:DSAG12_03786"/>
<dbReference type="InterPro" id="IPR018657">
    <property type="entry name" value="LarA-like_N"/>
</dbReference>
<dbReference type="Gene3D" id="3.90.226.30">
    <property type="match status" value="1"/>
</dbReference>
<dbReference type="Proteomes" id="UP000321408">
    <property type="component" value="Chromosome"/>
</dbReference>
<evidence type="ECO:0000313" key="3">
    <source>
        <dbReference type="EMBL" id="QEE17948.1"/>
    </source>
</evidence>
<accession>A0A5B9DF95</accession>
<reference evidence="3 4" key="2">
    <citation type="journal article" date="2024" name="Int. J. Syst. Evol. Microbiol.">
        <title>Promethearchaeum syntrophicum gen. nov., sp. nov., an anaerobic, obligately syntrophic archaeon, the first isolate of the lineage 'Asgard' archaea, and proposal of the new archaeal phylum Promethearchaeota phyl. nov. and kingdom Promethearchaeati regn. nov.</title>
        <authorList>
            <person name="Imachi H."/>
            <person name="Nobu M.K."/>
            <person name="Kato S."/>
            <person name="Takaki Y."/>
            <person name="Miyazaki M."/>
            <person name="Miyata M."/>
            <person name="Ogawara M."/>
            <person name="Saito Y."/>
            <person name="Sakai S."/>
            <person name="Tahara Y.O."/>
            <person name="Takano Y."/>
            <person name="Tasumi E."/>
            <person name="Uematsu K."/>
            <person name="Yoshimura T."/>
            <person name="Itoh T."/>
            <person name="Ohkuma M."/>
            <person name="Takai K."/>
        </authorList>
    </citation>
    <scope>NUCLEOTIDE SEQUENCE [LARGE SCALE GENOMIC DNA]</scope>
    <source>
        <strain evidence="3 4">MK-D1</strain>
    </source>
</reference>
<evidence type="ECO:0000259" key="2">
    <source>
        <dbReference type="Pfam" id="PF21113"/>
    </source>
</evidence>
<organism evidence="3 4">
    <name type="scientific">Promethearchaeum syntrophicum</name>
    <dbReference type="NCBI Taxonomy" id="2594042"/>
    <lineage>
        <taxon>Archaea</taxon>
        <taxon>Promethearchaeati</taxon>
        <taxon>Promethearchaeota</taxon>
        <taxon>Promethearchaeia</taxon>
        <taxon>Promethearchaeales</taxon>
        <taxon>Promethearchaeaceae</taxon>
        <taxon>Promethearchaeum</taxon>
    </lineage>
</organism>
<gene>
    <name evidence="3" type="primary">larA</name>
    <name evidence="3" type="ORF">DSAG12_03786</name>
</gene>
<dbReference type="Pfam" id="PF21113">
    <property type="entry name" value="LarA_C"/>
    <property type="match status" value="1"/>
</dbReference>
<reference evidence="3 4" key="1">
    <citation type="journal article" date="2020" name="Nature">
        <title>Isolation of an archaeon at the prokaryote-eukaryote interface.</title>
        <authorList>
            <person name="Imachi H."/>
            <person name="Nobu M.K."/>
            <person name="Nakahara N."/>
            <person name="Morono Y."/>
            <person name="Ogawara M."/>
            <person name="Takaki Y."/>
            <person name="Takano Y."/>
            <person name="Uematsu K."/>
            <person name="Ikuta T."/>
            <person name="Ito M."/>
            <person name="Matsui Y."/>
            <person name="Miyazaki M."/>
            <person name="Murata K."/>
            <person name="Saito Y."/>
            <person name="Sakai S."/>
            <person name="Song C."/>
            <person name="Tasumi E."/>
            <person name="Yamanaka Y."/>
            <person name="Yamaguchi T."/>
            <person name="Kamagata Y."/>
            <person name="Tamaki H."/>
            <person name="Takai K."/>
        </authorList>
    </citation>
    <scope>NUCLEOTIDE SEQUENCE [LARGE SCALE GENOMIC DNA]</scope>
    <source>
        <strain evidence="3 4">MK-D1</strain>
    </source>
</reference>
<dbReference type="Gene3D" id="3.40.50.11440">
    <property type="match status" value="1"/>
</dbReference>
<dbReference type="NCBIfam" id="NF033504">
    <property type="entry name" value="Ni_dep_LarA"/>
    <property type="match status" value="1"/>
</dbReference>
<dbReference type="InterPro" id="IPR048068">
    <property type="entry name" value="LarA-like"/>
</dbReference>
<sequence length="427" mass="47726">MKYSIAYGQSLLEFTLSDDIKVDLIRAKQEFPIENPKQALLNSFSTPLSSKSLREILSKRKEGNICVVISDATRQIPSSIILDALMVVFDDLKILDEHIKILIANGMHRKCTPNEIKEIVDQEVLFRYDIINHDANDDQSLDYLGETSLNTPVYINNTYLNASIKIITGFVEPHFFAGFSGGRKAIIPGIAGKETILANHSAKNIKSPNARFGVLKNNPVFIDADEVLKMKQVRPDFMINLCINQDHQISKIFSGSHRIYNELVQYQEKICFHPISDLYDVVITGNGGYPLDRNLYQAVKSMAIGEMAVREGGTIISVNECIDGIGLASFRNQINLELTPEEINQSIIKGKLNAPDQWQTQILTRILSKADIYVISSIEAKNLGNIGLKYASTIEDAISNCIKKYGSKMRILILPDGPKILPVLQNQ</sequence>
<name>A0A5B9DF95_9ARCH</name>
<dbReference type="InterPro" id="IPR048520">
    <property type="entry name" value="LarA_C"/>
</dbReference>
<dbReference type="InterPro" id="IPR043166">
    <property type="entry name" value="LarA-like_C"/>
</dbReference>
<keyword evidence="4" id="KW-1185">Reference proteome</keyword>
<dbReference type="PANTHER" id="PTHR33171:SF17">
    <property type="entry name" value="LARA-LIKE N-TERMINAL DOMAIN-CONTAINING PROTEIN"/>
    <property type="match status" value="1"/>
</dbReference>
<dbReference type="EMBL" id="CP042905">
    <property type="protein sequence ID" value="QEE17948.1"/>
    <property type="molecule type" value="Genomic_DNA"/>
</dbReference>
<dbReference type="RefSeq" id="WP_147664825.1">
    <property type="nucleotide sequence ID" value="NZ_CP042905.2"/>
</dbReference>
<dbReference type="PANTHER" id="PTHR33171">
    <property type="entry name" value="LAR_N DOMAIN-CONTAINING PROTEIN"/>
    <property type="match status" value="1"/>
</dbReference>
<dbReference type="OrthoDB" id="202618at2157"/>
<dbReference type="GO" id="GO:0050043">
    <property type="term" value="F:lactate racemase activity"/>
    <property type="evidence" value="ECO:0007669"/>
    <property type="project" value="InterPro"/>
</dbReference>
<proteinExistence type="predicted"/>
<dbReference type="InterPro" id="IPR047926">
    <property type="entry name" value="Ni_dep_LarA"/>
</dbReference>
<evidence type="ECO:0000313" key="4">
    <source>
        <dbReference type="Proteomes" id="UP000321408"/>
    </source>
</evidence>
<feature type="domain" description="Lactate racemase C-terminal" evidence="2">
    <location>
        <begin position="280"/>
        <end position="418"/>
    </location>
</feature>